<evidence type="ECO:0000313" key="14">
    <source>
        <dbReference type="RefSeq" id="XP_014669083.1"/>
    </source>
</evidence>
<evidence type="ECO:0000256" key="3">
    <source>
        <dbReference type="ARBA" id="ARBA00022737"/>
    </source>
</evidence>
<evidence type="ECO:0000256" key="8">
    <source>
        <dbReference type="SAM" id="MobiDB-lite"/>
    </source>
</evidence>
<dbReference type="InterPro" id="IPR013087">
    <property type="entry name" value="Znf_C2H2_type"/>
</dbReference>
<keyword evidence="6" id="KW-0539">Nucleus</keyword>
<dbReference type="SUPFAM" id="SSF57667">
    <property type="entry name" value="beta-beta-alpha zinc fingers"/>
    <property type="match status" value="3"/>
</dbReference>
<keyword evidence="3" id="KW-0677">Repeat</keyword>
<dbReference type="Proteomes" id="UP000695022">
    <property type="component" value="Unplaced"/>
</dbReference>
<evidence type="ECO:0000313" key="11">
    <source>
        <dbReference type="RefSeq" id="XP_014669079.1"/>
    </source>
</evidence>
<reference evidence="11 12" key="1">
    <citation type="submission" date="2025-05" db="UniProtKB">
        <authorList>
            <consortium name="RefSeq"/>
        </authorList>
    </citation>
    <scope>IDENTIFICATION</scope>
</reference>
<feature type="domain" description="C2H2-type" evidence="9">
    <location>
        <begin position="385"/>
        <end position="410"/>
    </location>
</feature>
<organism evidence="10 15">
    <name type="scientific">Priapulus caudatus</name>
    <name type="common">Priapulid worm</name>
    <dbReference type="NCBI Taxonomy" id="37621"/>
    <lineage>
        <taxon>Eukaryota</taxon>
        <taxon>Metazoa</taxon>
        <taxon>Ecdysozoa</taxon>
        <taxon>Scalidophora</taxon>
        <taxon>Priapulida</taxon>
        <taxon>Priapulimorpha</taxon>
        <taxon>Priapulimorphida</taxon>
        <taxon>Priapulidae</taxon>
        <taxon>Priapulus</taxon>
    </lineage>
</organism>
<dbReference type="PROSITE" id="PS00028">
    <property type="entry name" value="ZINC_FINGER_C2H2_1"/>
    <property type="match status" value="7"/>
</dbReference>
<dbReference type="InterPro" id="IPR036236">
    <property type="entry name" value="Znf_C2H2_sf"/>
</dbReference>
<evidence type="ECO:0000256" key="5">
    <source>
        <dbReference type="ARBA" id="ARBA00022833"/>
    </source>
</evidence>
<feature type="compositionally biased region" description="Pro residues" evidence="8">
    <location>
        <begin position="152"/>
        <end position="161"/>
    </location>
</feature>
<keyword evidence="4 7" id="KW-0863">Zinc-finger</keyword>
<accession>A0ABM1EA63</accession>
<evidence type="ECO:0000313" key="10">
    <source>
        <dbReference type="Proteomes" id="UP000695022"/>
    </source>
</evidence>
<evidence type="ECO:0000256" key="6">
    <source>
        <dbReference type="ARBA" id="ARBA00023242"/>
    </source>
</evidence>
<feature type="region of interest" description="Disordered" evidence="8">
    <location>
        <begin position="232"/>
        <end position="267"/>
    </location>
</feature>
<feature type="domain" description="C2H2-type" evidence="9">
    <location>
        <begin position="60"/>
        <end position="87"/>
    </location>
</feature>
<gene>
    <name evidence="11 12 13 14 15" type="primary">LOC106810291</name>
</gene>
<keyword evidence="2" id="KW-0479">Metal-binding</keyword>
<proteinExistence type="predicted"/>
<dbReference type="Pfam" id="PF00096">
    <property type="entry name" value="zf-C2H2"/>
    <property type="match status" value="4"/>
</dbReference>
<dbReference type="RefSeq" id="XP_014669084.1">
    <property type="nucleotide sequence ID" value="XM_014813598.1"/>
</dbReference>
<evidence type="ECO:0000256" key="7">
    <source>
        <dbReference type="PROSITE-ProRule" id="PRU00042"/>
    </source>
</evidence>
<feature type="domain" description="C2H2-type" evidence="9">
    <location>
        <begin position="296"/>
        <end position="324"/>
    </location>
</feature>
<dbReference type="RefSeq" id="XP_014669083.1">
    <property type="nucleotide sequence ID" value="XM_014813597.1"/>
</dbReference>
<dbReference type="RefSeq" id="XP_014669079.1">
    <property type="nucleotide sequence ID" value="XM_014813593.1"/>
</dbReference>
<evidence type="ECO:0000313" key="15">
    <source>
        <dbReference type="RefSeq" id="XP_014669084.1"/>
    </source>
</evidence>
<dbReference type="SMART" id="SM00355">
    <property type="entry name" value="ZnF_C2H2"/>
    <property type="match status" value="8"/>
</dbReference>
<feature type="region of interest" description="Disordered" evidence="8">
    <location>
        <begin position="440"/>
        <end position="477"/>
    </location>
</feature>
<dbReference type="RefSeq" id="XP_014669080.1">
    <property type="nucleotide sequence ID" value="XM_014813594.1"/>
</dbReference>
<evidence type="ECO:0000256" key="4">
    <source>
        <dbReference type="ARBA" id="ARBA00022771"/>
    </source>
</evidence>
<sequence>MADGTGSQTSPGAENSHHKYLYLTVDPQSGAGKLTASGKPNGAAAAAAAAAHACDQPAEHICYKCGVAFLTRDSLQTHVDAHATYESMRYSCGMCLSQLPSLQTMIEHTKVVVCTQCNMAYPCVRHARAHMKCHPARGPRVSIPRVNSTVPTPAPTPPLAPPAQMLQSAPAVSSSRIISITPRSTVVGEQAGMVAPLNLQTRSAAYGRPTSSQPQVVATDSLPVAEVMITVKPDPDAPTSASHVADGSPDGGPTGEDGDDGDAHGKPHRCNNCGISYKHANHLSNHMKTHTQDLPYKCHICGLGFVVNFKYQRHMQKFHSGETMHDRPFKCDVCGSGFKQRNHLVQHNRTHTGEKPYKCGVCGTAFALLGNLNYHMRIHGNLKPYNCDVCCQSFRSSTHLKHHFSRIHKGIVNRNYSKTSQGASQPADIALFPTNLVNPLEGNPIDANDSSEDAAEPSGRHGDGDDELMEAEHDDEDSKILQEILREGEVPDIAGSV</sequence>
<protein>
    <submittedName>
        <fullName evidence="11 12">Zinc finger protein 226-like</fullName>
    </submittedName>
</protein>
<dbReference type="PROSITE" id="PS50157">
    <property type="entry name" value="ZINC_FINGER_C2H2_2"/>
    <property type="match status" value="6"/>
</dbReference>
<dbReference type="PANTHER" id="PTHR24394:SF29">
    <property type="entry name" value="MYONEURIN"/>
    <property type="match status" value="1"/>
</dbReference>
<dbReference type="RefSeq" id="XP_014669081.1">
    <property type="nucleotide sequence ID" value="XM_014813595.1"/>
</dbReference>
<dbReference type="PANTHER" id="PTHR24394">
    <property type="entry name" value="ZINC FINGER PROTEIN"/>
    <property type="match status" value="1"/>
</dbReference>
<feature type="compositionally biased region" description="Low complexity" evidence="8">
    <location>
        <begin position="162"/>
        <end position="174"/>
    </location>
</feature>
<keyword evidence="5" id="KW-0862">Zinc</keyword>
<evidence type="ECO:0000256" key="1">
    <source>
        <dbReference type="ARBA" id="ARBA00004123"/>
    </source>
</evidence>
<evidence type="ECO:0000256" key="2">
    <source>
        <dbReference type="ARBA" id="ARBA00022723"/>
    </source>
</evidence>
<evidence type="ECO:0000313" key="12">
    <source>
        <dbReference type="RefSeq" id="XP_014669080.1"/>
    </source>
</evidence>
<keyword evidence="10" id="KW-1185">Reference proteome</keyword>
<evidence type="ECO:0000259" key="9">
    <source>
        <dbReference type="PROSITE" id="PS50157"/>
    </source>
</evidence>
<feature type="domain" description="C2H2-type" evidence="9">
    <location>
        <begin position="329"/>
        <end position="356"/>
    </location>
</feature>
<feature type="compositionally biased region" description="Acidic residues" evidence="8">
    <location>
        <begin position="464"/>
        <end position="475"/>
    </location>
</feature>
<dbReference type="Gene3D" id="3.30.160.60">
    <property type="entry name" value="Classic Zinc Finger"/>
    <property type="match status" value="6"/>
</dbReference>
<feature type="domain" description="C2H2-type" evidence="9">
    <location>
        <begin position="268"/>
        <end position="295"/>
    </location>
</feature>
<feature type="region of interest" description="Disordered" evidence="8">
    <location>
        <begin position="144"/>
        <end position="174"/>
    </location>
</feature>
<name>A0ABM1EA63_PRICU</name>
<feature type="domain" description="C2H2-type" evidence="9">
    <location>
        <begin position="357"/>
        <end position="384"/>
    </location>
</feature>
<comment type="subcellular location">
    <subcellularLocation>
        <location evidence="1">Nucleus</location>
    </subcellularLocation>
</comment>
<evidence type="ECO:0000313" key="13">
    <source>
        <dbReference type="RefSeq" id="XP_014669081.1"/>
    </source>
</evidence>
<dbReference type="GeneID" id="106810291"/>